<dbReference type="Proteomes" id="UP000722791">
    <property type="component" value="Unassembled WGS sequence"/>
</dbReference>
<dbReference type="PANTHER" id="PTHR21530">
    <property type="entry name" value="PHEROMONE SHUTDOWN PROTEIN"/>
    <property type="match status" value="1"/>
</dbReference>
<protein>
    <recommendedName>
        <fullName evidence="6">TraB domain-containing protein</fullName>
    </recommendedName>
</protein>
<dbReference type="EMBL" id="BNCQ01000027">
    <property type="protein sequence ID" value="GIM08526.1"/>
    <property type="molecule type" value="Genomic_DNA"/>
</dbReference>
<reference evidence="3" key="1">
    <citation type="journal article" date="2021" name="Proc. Natl. Acad. Sci. U.S.A.">
        <title>Three genomes in the algal genus Volvox reveal the fate of a haploid sex-determining region after a transition to homothallism.</title>
        <authorList>
            <person name="Yamamoto K."/>
            <person name="Hamaji T."/>
            <person name="Kawai-Toyooka H."/>
            <person name="Matsuzaki R."/>
            <person name="Takahashi F."/>
            <person name="Nishimura Y."/>
            <person name="Kawachi M."/>
            <person name="Noguchi H."/>
            <person name="Minakuchi Y."/>
            <person name="Umen J.G."/>
            <person name="Toyoda A."/>
            <person name="Nozaki H."/>
        </authorList>
    </citation>
    <scope>NUCLEOTIDE SEQUENCE</scope>
    <source>
        <strain evidence="3">NIES-3785</strain>
        <strain evidence="2">NIES-3786</strain>
    </source>
</reference>
<evidence type="ECO:0000313" key="2">
    <source>
        <dbReference type="EMBL" id="GIL79917.1"/>
    </source>
</evidence>
<organism evidence="3 4">
    <name type="scientific">Volvox reticuliferus</name>
    <dbReference type="NCBI Taxonomy" id="1737510"/>
    <lineage>
        <taxon>Eukaryota</taxon>
        <taxon>Viridiplantae</taxon>
        <taxon>Chlorophyta</taxon>
        <taxon>core chlorophytes</taxon>
        <taxon>Chlorophyceae</taxon>
        <taxon>CS clade</taxon>
        <taxon>Chlamydomonadales</taxon>
        <taxon>Volvocaceae</taxon>
        <taxon>Volvox</taxon>
    </lineage>
</organism>
<dbReference type="OrthoDB" id="48306at2759"/>
<evidence type="ECO:0000313" key="5">
    <source>
        <dbReference type="Proteomes" id="UP000747110"/>
    </source>
</evidence>
<keyword evidence="5" id="KW-1185">Reference proteome</keyword>
<name>A0A8J4GIM0_9CHLO</name>
<dbReference type="Proteomes" id="UP000747110">
    <property type="component" value="Unassembled WGS sequence"/>
</dbReference>
<dbReference type="Pfam" id="PF01963">
    <property type="entry name" value="TraB_PrgY_gumN"/>
    <property type="match status" value="1"/>
</dbReference>
<sequence>MDLFVRMRSSNTTSWLAPHRALLHFSPRTYMRVAYLSSNALLPETRSSAAVSEKGSASTYDAELQRLLLAGPPTDFDFRTEVTTSSCQWVDDIAPQLRDLVDDGTVVVVPRRPDYQERRTDGYCEPRVVVLVGTAHVSRRSQQDVDRVIRAVVPDSVVVELCKSRSAALMATGDLSPSGTSPGWAAAGTTTTPAGSISGSDSDSDLGFGDAAWLKDGAAASSLCNSRSSSSPSLPAYVNPMNLAGGGDDGGGRGGGALPGVGFLGAVARSVSLGGQSALLLRVLLAGLASRTAVVRMGVFVWAFSSGSLGVTGGGEFAAARAAAEDVGAQVVLGDRPVEITLSRAWAALPLTRRLKLCGELLRGALGTTQQALSEELVEKLKSDDAVSAFFSQLSNSYPELVAPLVTERDLYLAWSLKRSKAVNGAGVVVGVVGRGHLRGVVYTLLRDQGGAGLRFSDLVEGRNSRRRRREQASQGLQRLFIEVLFGAAAYFTWLAFQQEL</sequence>
<feature type="compositionally biased region" description="Low complexity" evidence="1">
    <location>
        <begin position="176"/>
        <end position="201"/>
    </location>
</feature>
<dbReference type="CDD" id="cd14726">
    <property type="entry name" value="TraB_PrgY-like"/>
    <property type="match status" value="1"/>
</dbReference>
<gene>
    <name evidence="2" type="ORF">Vretifemale_9152</name>
    <name evidence="3" type="ORF">Vretimale_12499</name>
</gene>
<feature type="region of interest" description="Disordered" evidence="1">
    <location>
        <begin position="173"/>
        <end position="201"/>
    </location>
</feature>
<evidence type="ECO:0000313" key="4">
    <source>
        <dbReference type="Proteomes" id="UP000722791"/>
    </source>
</evidence>
<dbReference type="InterPro" id="IPR002816">
    <property type="entry name" value="TraB/PrgY/GumN_fam"/>
</dbReference>
<dbReference type="PANTHER" id="PTHR21530:SF0">
    <property type="entry name" value="TRAB FAMILY PROTEIN"/>
    <property type="match status" value="1"/>
</dbReference>
<accession>A0A8J4GIM0</accession>
<evidence type="ECO:0000256" key="1">
    <source>
        <dbReference type="SAM" id="MobiDB-lite"/>
    </source>
</evidence>
<dbReference type="AlphaFoldDB" id="A0A8J4GIM0"/>
<comment type="caution">
    <text evidence="3">The sequence shown here is derived from an EMBL/GenBank/DDBJ whole genome shotgun (WGS) entry which is preliminary data.</text>
</comment>
<dbReference type="EMBL" id="BNCP01000016">
    <property type="protein sequence ID" value="GIL79917.1"/>
    <property type="molecule type" value="Genomic_DNA"/>
</dbReference>
<dbReference type="InterPro" id="IPR046345">
    <property type="entry name" value="TraB_PrgY-like"/>
</dbReference>
<proteinExistence type="predicted"/>
<evidence type="ECO:0008006" key="6">
    <source>
        <dbReference type="Google" id="ProtNLM"/>
    </source>
</evidence>
<evidence type="ECO:0000313" key="3">
    <source>
        <dbReference type="EMBL" id="GIM08526.1"/>
    </source>
</evidence>